<keyword evidence="2" id="KW-1185">Reference proteome</keyword>
<evidence type="ECO:0000313" key="2">
    <source>
        <dbReference type="Proteomes" id="UP000223599"/>
    </source>
</evidence>
<sequence>MKSTASRLTTAALLVSLVGCATQGGVQPPIVPPREKEVVPVTLQTPPPPGDFQMRLRSFFLQKPDEPTK</sequence>
<evidence type="ECO:0000313" key="1">
    <source>
        <dbReference type="EMBL" id="AMD43311.1"/>
    </source>
</evidence>
<dbReference type="Proteomes" id="UP000223599">
    <property type="component" value="Segment"/>
</dbReference>
<dbReference type="EMBL" id="KU356689">
    <property type="protein sequence ID" value="AMD43311.1"/>
    <property type="molecule type" value="Genomic_DNA"/>
</dbReference>
<gene>
    <name evidence="1" type="ORF">ZC01_077</name>
</gene>
<name>A0A1L2C8T2_9CAUD</name>
<reference evidence="1 2" key="1">
    <citation type="journal article" date="2017" name="BMC Genomics">
        <title>Three novel Pseudomonas phages isolated from composting provide insights into the evolution and diversity of tailed phages.</title>
        <authorList>
            <person name="Amgarten D."/>
            <person name="Martins L.F."/>
            <person name="Lombardi K.C."/>
            <person name="Antunes L.P."/>
            <person name="de Souza A.P.S."/>
            <person name="Nicastro G.G."/>
            <person name="Kitajima E.W."/>
            <person name="Quaggio R.B."/>
            <person name="Upton C."/>
            <person name="Setubal J.C."/>
            <person name="da Silva A.M."/>
        </authorList>
    </citation>
    <scope>NUCLEOTIDE SEQUENCE [LARGE SCALE GENOMIC DNA]</scope>
</reference>
<dbReference type="PROSITE" id="PS51257">
    <property type="entry name" value="PROKAR_LIPOPROTEIN"/>
    <property type="match status" value="1"/>
</dbReference>
<accession>A0A1L2C8T2</accession>
<evidence type="ECO:0008006" key="3">
    <source>
        <dbReference type="Google" id="ProtNLM"/>
    </source>
</evidence>
<organism evidence="1 2">
    <name type="scientific">Pseudomonas phage ZC01</name>
    <dbReference type="NCBI Taxonomy" id="1622114"/>
    <lineage>
        <taxon>Viruses</taxon>
        <taxon>Duplodnaviria</taxon>
        <taxon>Heunggongvirae</taxon>
        <taxon>Uroviricota</taxon>
        <taxon>Caudoviricetes</taxon>
        <taxon>Mesyanzhinovviridae</taxon>
        <taxon>Bradleyvirinae</taxon>
        <taxon>Abidjanvirus</taxon>
        <taxon>Abidjanvirus ZC01</taxon>
    </lineage>
</organism>
<proteinExistence type="predicted"/>
<protein>
    <recommendedName>
        <fullName evidence="3">Lipoprotein</fullName>
    </recommendedName>
</protein>